<evidence type="ECO:0000313" key="2">
    <source>
        <dbReference type="EMBL" id="KAF4702276.1"/>
    </source>
</evidence>
<gene>
    <name evidence="2" type="primary">GPATCH1_1</name>
    <name evidence="3" type="synonym">GPATCH1_2</name>
    <name evidence="2" type="ORF">FOZ62_002260</name>
    <name evidence="3" type="ORF">FOZ63_007199</name>
</gene>
<comment type="caution">
    <text evidence="2">The sequence shown here is derived from an EMBL/GenBank/DDBJ whole genome shotgun (WGS) entry which is preliminary data.</text>
</comment>
<organism evidence="2 5">
    <name type="scientific">Perkinsus olseni</name>
    <name type="common">Perkinsus atlanticus</name>
    <dbReference type="NCBI Taxonomy" id="32597"/>
    <lineage>
        <taxon>Eukaryota</taxon>
        <taxon>Sar</taxon>
        <taxon>Alveolata</taxon>
        <taxon>Perkinsozoa</taxon>
        <taxon>Perkinsea</taxon>
        <taxon>Perkinsida</taxon>
        <taxon>Perkinsidae</taxon>
        <taxon>Perkinsus</taxon>
    </lineage>
</organism>
<dbReference type="OMA" id="CTSDRWN"/>
<evidence type="ECO:0000313" key="3">
    <source>
        <dbReference type="EMBL" id="KAF4748589.1"/>
    </source>
</evidence>
<dbReference type="EMBL" id="JABANM010032831">
    <property type="protein sequence ID" value="KAF4702276.1"/>
    <property type="molecule type" value="Genomic_DNA"/>
</dbReference>
<feature type="compositionally biased region" description="Low complexity" evidence="1">
    <location>
        <begin position="197"/>
        <end position="211"/>
    </location>
</feature>
<proteinExistence type="predicted"/>
<evidence type="ECO:0000313" key="4">
    <source>
        <dbReference type="Proteomes" id="UP000553632"/>
    </source>
</evidence>
<evidence type="ECO:0000256" key="1">
    <source>
        <dbReference type="SAM" id="MobiDB-lite"/>
    </source>
</evidence>
<dbReference type="Proteomes" id="UP000574390">
    <property type="component" value="Unassembled WGS sequence"/>
</dbReference>
<accession>A0A7J6Q366</accession>
<protein>
    <submittedName>
        <fullName evidence="2">G patch domain-containing protein 1</fullName>
    </submittedName>
</protein>
<feature type="non-terminal residue" evidence="2">
    <location>
        <position position="272"/>
    </location>
</feature>
<feature type="region of interest" description="Disordered" evidence="1">
    <location>
        <begin position="159"/>
        <end position="272"/>
    </location>
</feature>
<dbReference type="AlphaFoldDB" id="A0A7J6Q366"/>
<sequence length="272" mass="29819">MTDSSTSPSVRMPPSYGNPRSTAGGGGTAIGDPSEASRLLDGCHQIMVAMSSPAIFENTKERAFQTFRRGCLDLKKDVSATEGLESTKIDDWMIENCWLFLFELAKARLRRKHILECMEILCTSDRWNSMLDDNDRVRAKMAELDDTFIQSLVSEFHVKPFPSKPAPAKPKPTSSLLHRRNRSNNRQTSGNRDKWETGSATVKTTASKASTPSLQRGRSASLGALDVSDSNQAESREGSVKNPLSPSGRPDAASSHGSWSIEEVEEGDLANQ</sequence>
<name>A0A7J6Q366_PEROL</name>
<dbReference type="EMBL" id="JABANO010008407">
    <property type="protein sequence ID" value="KAF4748589.1"/>
    <property type="molecule type" value="Genomic_DNA"/>
</dbReference>
<keyword evidence="4" id="KW-1185">Reference proteome</keyword>
<feature type="region of interest" description="Disordered" evidence="1">
    <location>
        <begin position="1"/>
        <end position="31"/>
    </location>
</feature>
<reference evidence="4 5" key="1">
    <citation type="submission" date="2020-04" db="EMBL/GenBank/DDBJ databases">
        <title>Perkinsus olseni comparative genomics.</title>
        <authorList>
            <person name="Bogema D.R."/>
        </authorList>
    </citation>
    <scope>NUCLEOTIDE SEQUENCE [LARGE SCALE GENOMIC DNA]</scope>
    <source>
        <strain evidence="2">ATCC PRA-205</strain>
        <strain evidence="3 4">ATCC PRA-207</strain>
    </source>
</reference>
<dbReference type="Proteomes" id="UP000553632">
    <property type="component" value="Unassembled WGS sequence"/>
</dbReference>
<evidence type="ECO:0000313" key="5">
    <source>
        <dbReference type="Proteomes" id="UP000574390"/>
    </source>
</evidence>
<feature type="compositionally biased region" description="Acidic residues" evidence="1">
    <location>
        <begin position="262"/>
        <end position="272"/>
    </location>
</feature>